<dbReference type="InterPro" id="IPR029045">
    <property type="entry name" value="ClpP/crotonase-like_dom_sf"/>
</dbReference>
<dbReference type="Gene3D" id="3.90.226.10">
    <property type="entry name" value="2-enoyl-CoA Hydratase, Chain A, domain 1"/>
    <property type="match status" value="1"/>
</dbReference>
<evidence type="ECO:0000259" key="2">
    <source>
        <dbReference type="Pfam" id="PF03572"/>
    </source>
</evidence>
<protein>
    <submittedName>
        <fullName evidence="4">Uncharacterized protein</fullName>
    </submittedName>
</protein>
<accession>A0A4S2MIB0</accession>
<sequence>MKPNVGFPLLDCWDLILTALKALEIDATLASQCLRSVPLNVTEELVKLDEIGKYLQFQSTIEWAANPPKTGLYREPVNITSGMEEIKAKVRAEEYEGTYQVAEAIRRLLRRVRDGHLKWKSPCLEGAFSFFHEFPIVHFWDDTGGFGKIYAARLITRSPNNTNPVSAVSTIAGEPAFEYLERFVEKDAGSLHDPDALWNSLFAARQDGRITTGAFTSSTLIPEPLSFEIGFENGTTRTINWKATVVGNFTNTTSGSEYYQNHCTTFESTVPLSEQEEENPTTIQEPPSIFENVTERVPGYPVPLAKSYNNMLSSYILPTTDSSTSRTGVLAIHTFLALNETAKFSDFVIDTLDTFHRQNVTNIIIDVSGNGGGNVALGYSTFAQFFPDVNPSAATNMRAHPAAEFLAADAASTITELRKNPYTTKEEMDYAISTPFCFEPQESLAGTAFPDWRDAYGPRDIRGDRYTNYMRWNLDAPEFNITRPRDGKRWSESNIVVLGDGMCSSTCTLFVSAMVNAGVRTVAYGGRPNNGRMQIVGGVEGSQVLTFEELWWLGEMAVSNALWREYGNDTNTTTTPASSSSSSSIGNPITTKRKLTKLRQRLRESPGRLQKRSDSDSAAPQLPAALESVIPLLPTRKLRGNGVVNLRNAFDAHWDVPREFVYRASDYRVPVTAGEWSDVGRLWGRVEEEVWGVDGRV</sequence>
<feature type="domain" description="Tail specific protease" evidence="2">
    <location>
        <begin position="327"/>
        <end position="431"/>
    </location>
</feature>
<organism evidence="4 5">
    <name type="scientific">Ascodesmis nigricans</name>
    <dbReference type="NCBI Taxonomy" id="341454"/>
    <lineage>
        <taxon>Eukaryota</taxon>
        <taxon>Fungi</taxon>
        <taxon>Dikarya</taxon>
        <taxon>Ascomycota</taxon>
        <taxon>Pezizomycotina</taxon>
        <taxon>Pezizomycetes</taxon>
        <taxon>Pezizales</taxon>
        <taxon>Ascodesmidaceae</taxon>
        <taxon>Ascodesmis</taxon>
    </lineage>
</organism>
<dbReference type="GO" id="GO:0006508">
    <property type="term" value="P:proteolysis"/>
    <property type="evidence" value="ECO:0007669"/>
    <property type="project" value="InterPro"/>
</dbReference>
<evidence type="ECO:0000313" key="4">
    <source>
        <dbReference type="EMBL" id="TGZ76523.1"/>
    </source>
</evidence>
<dbReference type="STRING" id="341454.A0A4S2MIB0"/>
<dbReference type="Proteomes" id="UP000298138">
    <property type="component" value="Unassembled WGS sequence"/>
</dbReference>
<dbReference type="SUPFAM" id="SSF52096">
    <property type="entry name" value="ClpP/crotonase"/>
    <property type="match status" value="1"/>
</dbReference>
<reference evidence="4 5" key="1">
    <citation type="submission" date="2019-04" db="EMBL/GenBank/DDBJ databases">
        <title>Comparative genomics and transcriptomics to analyze fruiting body development in filamentous ascomycetes.</title>
        <authorList>
            <consortium name="DOE Joint Genome Institute"/>
            <person name="Lutkenhaus R."/>
            <person name="Traeger S."/>
            <person name="Breuer J."/>
            <person name="Kuo A."/>
            <person name="Lipzen A."/>
            <person name="Pangilinan J."/>
            <person name="Dilworth D."/>
            <person name="Sandor L."/>
            <person name="Poggeler S."/>
            <person name="Barry K."/>
            <person name="Grigoriev I.V."/>
            <person name="Nowrousian M."/>
        </authorList>
    </citation>
    <scope>NUCLEOTIDE SEQUENCE [LARGE SCALE GENOMIC DNA]</scope>
    <source>
        <strain evidence="4 5">CBS 389.68</strain>
    </source>
</reference>
<dbReference type="PANTHER" id="PTHR37049:SF4">
    <property type="entry name" value="RHODANESE DOMAIN-CONTAINING PROTEIN"/>
    <property type="match status" value="1"/>
</dbReference>
<evidence type="ECO:0000259" key="3">
    <source>
        <dbReference type="Pfam" id="PF23658"/>
    </source>
</evidence>
<dbReference type="Pfam" id="PF23658">
    <property type="entry name" value="PDZ_CPAF_rel"/>
    <property type="match status" value="1"/>
</dbReference>
<dbReference type="EMBL" id="ML220175">
    <property type="protein sequence ID" value="TGZ76523.1"/>
    <property type="molecule type" value="Genomic_DNA"/>
</dbReference>
<dbReference type="OrthoDB" id="27214at2759"/>
<proteinExistence type="predicted"/>
<evidence type="ECO:0000256" key="1">
    <source>
        <dbReference type="SAM" id="MobiDB-lite"/>
    </source>
</evidence>
<evidence type="ECO:0000313" key="5">
    <source>
        <dbReference type="Proteomes" id="UP000298138"/>
    </source>
</evidence>
<dbReference type="PANTHER" id="PTHR37049">
    <property type="entry name" value="PEPTIDASE S41 FAMILY PROTEIN"/>
    <property type="match status" value="1"/>
</dbReference>
<dbReference type="Pfam" id="PF03572">
    <property type="entry name" value="Peptidase_S41"/>
    <property type="match status" value="1"/>
</dbReference>
<dbReference type="GO" id="GO:0008236">
    <property type="term" value="F:serine-type peptidase activity"/>
    <property type="evidence" value="ECO:0007669"/>
    <property type="project" value="InterPro"/>
</dbReference>
<name>A0A4S2MIB0_9PEZI</name>
<keyword evidence="5" id="KW-1185">Reference proteome</keyword>
<dbReference type="InterPro" id="IPR056186">
    <property type="entry name" value="PDZ_CPAF-rel"/>
</dbReference>
<gene>
    <name evidence="4" type="ORF">EX30DRAFT_336524</name>
</gene>
<dbReference type="InterPro" id="IPR005151">
    <property type="entry name" value="Tail-specific_protease"/>
</dbReference>
<dbReference type="InParanoid" id="A0A4S2MIB0"/>
<dbReference type="InterPro" id="IPR052766">
    <property type="entry name" value="S41A_metabolite_peptidase"/>
</dbReference>
<feature type="domain" description="CPAF-like PDZ" evidence="3">
    <location>
        <begin position="129"/>
        <end position="250"/>
    </location>
</feature>
<feature type="region of interest" description="Disordered" evidence="1">
    <location>
        <begin position="571"/>
        <end position="590"/>
    </location>
</feature>
<dbReference type="AlphaFoldDB" id="A0A4S2MIB0"/>